<proteinExistence type="predicted"/>
<sequence>MHADPAILIVDDNPANRRLYQATLSDLGAQLYMASSGEEALDKCTDQPYAMVLLDVHLSGMDGFQVAQAIRDKCPGLDAPIVFVSAVYVHEQDTYRGYRLGAVDYILSPIVPEILRAKAAIFIRMHRLRAEAELHAHAIEKAYRELRTVHAEMEGFSYSVSHDLRTPLGQIAGFADLLQMGHAGPLNEKALDYVGYIQSAAHRMNSLIDDMLLLGNMSRTEMQIQPVDLSHLAQTLLTELEALRPQVHASWQVQQGLQAQGDQRLLRVALSNLLSNAWKYSAGVPRPFIDFGSREADDKDDGQVFYVRDNGAGFDVHAAGERLFRPFQRFHSDSNFQGNGVGLAIVQRVIDKHGGRLWVESAPGRGATFFFTLGRLSSRPAPLV</sequence>
<dbReference type="InterPro" id="IPR003594">
    <property type="entry name" value="HATPase_dom"/>
</dbReference>
<dbReference type="Pfam" id="PF00072">
    <property type="entry name" value="Response_reg"/>
    <property type="match status" value="1"/>
</dbReference>
<feature type="modified residue" description="4-aspartylphosphate" evidence="6">
    <location>
        <position position="55"/>
    </location>
</feature>
<organism evidence="9 10">
    <name type="scientific">Piscinibacter gummiphilus</name>
    <dbReference type="NCBI Taxonomy" id="946333"/>
    <lineage>
        <taxon>Bacteria</taxon>
        <taxon>Pseudomonadati</taxon>
        <taxon>Pseudomonadota</taxon>
        <taxon>Betaproteobacteria</taxon>
        <taxon>Burkholderiales</taxon>
        <taxon>Sphaerotilaceae</taxon>
        <taxon>Piscinibacter</taxon>
    </lineage>
</organism>
<comment type="catalytic activity">
    <reaction evidence="1">
        <text>ATP + protein L-histidine = ADP + protein N-phospho-L-histidine.</text>
        <dbReference type="EC" id="2.7.13.3"/>
    </reaction>
</comment>
<dbReference type="InterPro" id="IPR001789">
    <property type="entry name" value="Sig_transdc_resp-reg_receiver"/>
</dbReference>
<dbReference type="InterPro" id="IPR003661">
    <property type="entry name" value="HisK_dim/P_dom"/>
</dbReference>
<dbReference type="SMART" id="SM00388">
    <property type="entry name" value="HisKA"/>
    <property type="match status" value="1"/>
</dbReference>
<dbReference type="EMBL" id="CP136336">
    <property type="protein sequence ID" value="WOB10459.1"/>
    <property type="molecule type" value="Genomic_DNA"/>
</dbReference>
<evidence type="ECO:0000313" key="9">
    <source>
        <dbReference type="EMBL" id="WOB10459.1"/>
    </source>
</evidence>
<accession>A0ABZ0CZT7</accession>
<dbReference type="PROSITE" id="PS50109">
    <property type="entry name" value="HIS_KIN"/>
    <property type="match status" value="1"/>
</dbReference>
<keyword evidence="10" id="KW-1185">Reference proteome</keyword>
<evidence type="ECO:0000256" key="3">
    <source>
        <dbReference type="ARBA" id="ARBA00022553"/>
    </source>
</evidence>
<keyword evidence="4" id="KW-0808">Transferase</keyword>
<evidence type="ECO:0000259" key="8">
    <source>
        <dbReference type="PROSITE" id="PS50110"/>
    </source>
</evidence>
<dbReference type="SUPFAM" id="SSF55874">
    <property type="entry name" value="ATPase domain of HSP90 chaperone/DNA topoisomerase II/histidine kinase"/>
    <property type="match status" value="1"/>
</dbReference>
<dbReference type="PANTHER" id="PTHR42878">
    <property type="entry name" value="TWO-COMPONENT HISTIDINE KINASE"/>
    <property type="match status" value="1"/>
</dbReference>
<feature type="domain" description="Histidine kinase" evidence="7">
    <location>
        <begin position="159"/>
        <end position="377"/>
    </location>
</feature>
<dbReference type="PANTHER" id="PTHR42878:SF15">
    <property type="entry name" value="BACTERIOPHYTOCHROME"/>
    <property type="match status" value="1"/>
</dbReference>
<dbReference type="Gene3D" id="3.40.50.2300">
    <property type="match status" value="1"/>
</dbReference>
<evidence type="ECO:0000256" key="1">
    <source>
        <dbReference type="ARBA" id="ARBA00000085"/>
    </source>
</evidence>
<dbReference type="Gene3D" id="1.10.287.130">
    <property type="match status" value="1"/>
</dbReference>
<evidence type="ECO:0000313" key="10">
    <source>
        <dbReference type="Proteomes" id="UP001303946"/>
    </source>
</evidence>
<dbReference type="SMART" id="SM00448">
    <property type="entry name" value="REC"/>
    <property type="match status" value="1"/>
</dbReference>
<keyword evidence="3 6" id="KW-0597">Phosphoprotein</keyword>
<dbReference type="InterPro" id="IPR036890">
    <property type="entry name" value="HATPase_C_sf"/>
</dbReference>
<dbReference type="CDD" id="cd00082">
    <property type="entry name" value="HisKA"/>
    <property type="match status" value="1"/>
</dbReference>
<name>A0ABZ0CZT7_9BURK</name>
<dbReference type="CDD" id="cd00156">
    <property type="entry name" value="REC"/>
    <property type="match status" value="1"/>
</dbReference>
<evidence type="ECO:0000256" key="6">
    <source>
        <dbReference type="PROSITE-ProRule" id="PRU00169"/>
    </source>
</evidence>
<dbReference type="InterPro" id="IPR011006">
    <property type="entry name" value="CheY-like_superfamily"/>
</dbReference>
<evidence type="ECO:0000256" key="5">
    <source>
        <dbReference type="ARBA" id="ARBA00022777"/>
    </source>
</evidence>
<evidence type="ECO:0000259" key="7">
    <source>
        <dbReference type="PROSITE" id="PS50109"/>
    </source>
</evidence>
<dbReference type="Pfam" id="PF00512">
    <property type="entry name" value="HisKA"/>
    <property type="match status" value="1"/>
</dbReference>
<dbReference type="Pfam" id="PF02518">
    <property type="entry name" value="HATPase_c"/>
    <property type="match status" value="1"/>
</dbReference>
<dbReference type="SMART" id="SM00387">
    <property type="entry name" value="HATPase_c"/>
    <property type="match status" value="1"/>
</dbReference>
<reference evidence="9 10" key="1">
    <citation type="submission" date="2023-10" db="EMBL/GenBank/DDBJ databases">
        <title>Bacteria for the degradation of biodegradable plastic PBAT(Polybutylene adipate terephthalate).</title>
        <authorList>
            <person name="Weon H.-Y."/>
            <person name="Yeon J."/>
        </authorList>
    </citation>
    <scope>NUCLEOTIDE SEQUENCE [LARGE SCALE GENOMIC DNA]</scope>
    <source>
        <strain evidence="9 10">SBD 7-3</strain>
    </source>
</reference>
<dbReference type="PRINTS" id="PR00344">
    <property type="entry name" value="BCTRLSENSOR"/>
</dbReference>
<evidence type="ECO:0000256" key="4">
    <source>
        <dbReference type="ARBA" id="ARBA00022679"/>
    </source>
</evidence>
<evidence type="ECO:0000256" key="2">
    <source>
        <dbReference type="ARBA" id="ARBA00012438"/>
    </source>
</evidence>
<dbReference type="SUPFAM" id="SSF52172">
    <property type="entry name" value="CheY-like"/>
    <property type="match status" value="1"/>
</dbReference>
<dbReference type="PROSITE" id="PS50110">
    <property type="entry name" value="RESPONSE_REGULATORY"/>
    <property type="match status" value="1"/>
</dbReference>
<feature type="domain" description="Response regulatory" evidence="8">
    <location>
        <begin position="6"/>
        <end position="123"/>
    </location>
</feature>
<keyword evidence="5" id="KW-0418">Kinase</keyword>
<protein>
    <recommendedName>
        <fullName evidence="2">histidine kinase</fullName>
        <ecNumber evidence="2">2.7.13.3</ecNumber>
    </recommendedName>
</protein>
<dbReference type="EC" id="2.7.13.3" evidence="2"/>
<dbReference type="Proteomes" id="UP001303946">
    <property type="component" value="Chromosome"/>
</dbReference>
<gene>
    <name evidence="9" type="ORF">RXV79_10450</name>
</gene>
<dbReference type="InterPro" id="IPR004358">
    <property type="entry name" value="Sig_transdc_His_kin-like_C"/>
</dbReference>
<dbReference type="Gene3D" id="3.30.565.10">
    <property type="entry name" value="Histidine kinase-like ATPase, C-terminal domain"/>
    <property type="match status" value="1"/>
</dbReference>
<dbReference type="RefSeq" id="WP_316703368.1">
    <property type="nucleotide sequence ID" value="NZ_CP136336.1"/>
</dbReference>
<dbReference type="InterPro" id="IPR005467">
    <property type="entry name" value="His_kinase_dom"/>
</dbReference>
<dbReference type="InterPro" id="IPR050351">
    <property type="entry name" value="BphY/WalK/GraS-like"/>
</dbReference>